<dbReference type="Proteomes" id="UP001152747">
    <property type="component" value="Unassembled WGS sequence"/>
</dbReference>
<name>A0A9P1IJY6_9PELO</name>
<reference evidence="1" key="1">
    <citation type="submission" date="2022-11" db="EMBL/GenBank/DDBJ databases">
        <authorList>
            <person name="Kikuchi T."/>
        </authorList>
    </citation>
    <scope>NUCLEOTIDE SEQUENCE</scope>
    <source>
        <strain evidence="1">PS1010</strain>
    </source>
</reference>
<organism evidence="1 2">
    <name type="scientific">Caenorhabditis angaria</name>
    <dbReference type="NCBI Taxonomy" id="860376"/>
    <lineage>
        <taxon>Eukaryota</taxon>
        <taxon>Metazoa</taxon>
        <taxon>Ecdysozoa</taxon>
        <taxon>Nematoda</taxon>
        <taxon>Chromadorea</taxon>
        <taxon>Rhabditida</taxon>
        <taxon>Rhabditina</taxon>
        <taxon>Rhabditomorpha</taxon>
        <taxon>Rhabditoidea</taxon>
        <taxon>Rhabditidae</taxon>
        <taxon>Peloderinae</taxon>
        <taxon>Caenorhabditis</taxon>
    </lineage>
</organism>
<accession>A0A9P1IJY6</accession>
<proteinExistence type="predicted"/>
<dbReference type="EMBL" id="CANHGI010000003">
    <property type="protein sequence ID" value="CAI5445476.1"/>
    <property type="molecule type" value="Genomic_DNA"/>
</dbReference>
<protein>
    <submittedName>
        <fullName evidence="1">Uncharacterized protein</fullName>
    </submittedName>
</protein>
<evidence type="ECO:0000313" key="1">
    <source>
        <dbReference type="EMBL" id="CAI5445476.1"/>
    </source>
</evidence>
<evidence type="ECO:0000313" key="2">
    <source>
        <dbReference type="Proteomes" id="UP001152747"/>
    </source>
</evidence>
<keyword evidence="2" id="KW-1185">Reference proteome</keyword>
<dbReference type="AlphaFoldDB" id="A0A9P1IJY6"/>
<comment type="caution">
    <text evidence="1">The sequence shown here is derived from an EMBL/GenBank/DDBJ whole genome shotgun (WGS) entry which is preliminary data.</text>
</comment>
<sequence length="174" mass="20682">MNNNLYDAARNGQCNDKCRLLKSLLRQPRYQSRQPLKEVDFNRTFGENSRIIGYPLYYFYKHPSFHDFMETLLIDKNQHLSLECLRRAKSAYKKNPCACRMVFEQMTDAFPVRPRRSQIVDWVFNAIYEEEFGDIQEAEIIRKLKIIKVKEEVILDYCLANGVDMNAAQRAWIE</sequence>
<gene>
    <name evidence="1" type="ORF">CAMP_LOCUS8113</name>
</gene>